<dbReference type="InterPro" id="IPR003661">
    <property type="entry name" value="HisK_dim/P_dom"/>
</dbReference>
<dbReference type="CDD" id="cd00082">
    <property type="entry name" value="HisKA"/>
    <property type="match status" value="1"/>
</dbReference>
<keyword evidence="4 8" id="KW-0418">Kinase</keyword>
<dbReference type="PANTHER" id="PTHR43547:SF2">
    <property type="entry name" value="HYBRID SIGNAL TRANSDUCTION HISTIDINE KINASE C"/>
    <property type="match status" value="1"/>
</dbReference>
<reference evidence="8 9" key="1">
    <citation type="submission" date="2018-02" db="EMBL/GenBank/DDBJ databases">
        <authorList>
            <person name="Moore K."/>
            <person name="Momper L."/>
        </authorList>
    </citation>
    <scope>NUCLEOTIDE SEQUENCE [LARGE SCALE GENOMIC DNA]</scope>
    <source>
        <strain evidence="8 9">CCALA 015</strain>
    </source>
</reference>
<evidence type="ECO:0000259" key="7">
    <source>
        <dbReference type="PROSITE" id="PS50109"/>
    </source>
</evidence>
<keyword evidence="6" id="KW-1133">Transmembrane helix</keyword>
<feature type="transmembrane region" description="Helical" evidence="6">
    <location>
        <begin position="75"/>
        <end position="97"/>
    </location>
</feature>
<dbReference type="SMART" id="SM00388">
    <property type="entry name" value="HisKA"/>
    <property type="match status" value="1"/>
</dbReference>
<reference evidence="8 9" key="2">
    <citation type="submission" date="2018-03" db="EMBL/GenBank/DDBJ databases">
        <title>The ancient ancestry and fast evolution of plastids.</title>
        <authorList>
            <person name="Moore K.R."/>
            <person name="Magnabosco C."/>
            <person name="Momper L."/>
            <person name="Gold D.A."/>
            <person name="Bosak T."/>
            <person name="Fournier G.P."/>
        </authorList>
    </citation>
    <scope>NUCLEOTIDE SEQUENCE [LARGE SCALE GENOMIC DNA]</scope>
    <source>
        <strain evidence="8 9">CCALA 015</strain>
    </source>
</reference>
<feature type="domain" description="Histidine kinase" evidence="7">
    <location>
        <begin position="125"/>
        <end position="342"/>
    </location>
</feature>
<dbReference type="PROSITE" id="PS50109">
    <property type="entry name" value="HIS_KIN"/>
    <property type="match status" value="1"/>
</dbReference>
<keyword evidence="9" id="KW-1185">Reference proteome</keyword>
<dbReference type="SUPFAM" id="SSF47384">
    <property type="entry name" value="Homodimeric domain of signal transducing histidine kinase"/>
    <property type="match status" value="1"/>
</dbReference>
<evidence type="ECO:0000256" key="6">
    <source>
        <dbReference type="SAM" id="Phobius"/>
    </source>
</evidence>
<dbReference type="Pfam" id="PF02518">
    <property type="entry name" value="HATPase_c"/>
    <property type="match status" value="1"/>
</dbReference>
<dbReference type="EMBL" id="PVWP01000003">
    <property type="protein sequence ID" value="PSB38265.1"/>
    <property type="molecule type" value="Genomic_DNA"/>
</dbReference>
<comment type="caution">
    <text evidence="8">The sequence shown here is derived from an EMBL/GenBank/DDBJ whole genome shotgun (WGS) entry which is preliminary data.</text>
</comment>
<protein>
    <recommendedName>
        <fullName evidence="2">histidine kinase</fullName>
        <ecNumber evidence="2">2.7.13.3</ecNumber>
    </recommendedName>
</protein>
<dbReference type="InterPro" id="IPR036890">
    <property type="entry name" value="HATPase_C_sf"/>
</dbReference>
<dbReference type="SMART" id="SM00387">
    <property type="entry name" value="HATPase_c"/>
    <property type="match status" value="1"/>
</dbReference>
<dbReference type="InterPro" id="IPR003594">
    <property type="entry name" value="HATPase_dom"/>
</dbReference>
<dbReference type="Gene3D" id="3.30.565.10">
    <property type="entry name" value="Histidine kinase-like ATPase, C-terminal domain"/>
    <property type="match status" value="1"/>
</dbReference>
<proteinExistence type="predicted"/>
<keyword evidence="6" id="KW-0472">Membrane</keyword>
<keyword evidence="6" id="KW-0812">Transmembrane</keyword>
<keyword evidence="3" id="KW-0597">Phosphoprotein</keyword>
<dbReference type="InterPro" id="IPR004358">
    <property type="entry name" value="Sig_transdc_His_kin-like_C"/>
</dbReference>
<keyword evidence="5" id="KW-0902">Two-component regulatory system</keyword>
<feature type="transmembrane region" description="Helical" evidence="6">
    <location>
        <begin position="52"/>
        <end position="69"/>
    </location>
</feature>
<evidence type="ECO:0000256" key="4">
    <source>
        <dbReference type="ARBA" id="ARBA00022777"/>
    </source>
</evidence>
<dbReference type="CDD" id="cd00075">
    <property type="entry name" value="HATPase"/>
    <property type="match status" value="1"/>
</dbReference>
<dbReference type="PRINTS" id="PR00344">
    <property type="entry name" value="BCTRLSENSOR"/>
</dbReference>
<evidence type="ECO:0000256" key="1">
    <source>
        <dbReference type="ARBA" id="ARBA00000085"/>
    </source>
</evidence>
<evidence type="ECO:0000256" key="3">
    <source>
        <dbReference type="ARBA" id="ARBA00022553"/>
    </source>
</evidence>
<name>A0ABX5F981_9CHRO</name>
<dbReference type="RefSeq" id="WP_106220379.1">
    <property type="nucleotide sequence ID" value="NZ_PVWP01000003.1"/>
</dbReference>
<dbReference type="InterPro" id="IPR036097">
    <property type="entry name" value="HisK_dim/P_sf"/>
</dbReference>
<dbReference type="SUPFAM" id="SSF55874">
    <property type="entry name" value="ATPase domain of HSP90 chaperone/DNA topoisomerase II/histidine kinase"/>
    <property type="match status" value="1"/>
</dbReference>
<dbReference type="PANTHER" id="PTHR43547">
    <property type="entry name" value="TWO-COMPONENT HISTIDINE KINASE"/>
    <property type="match status" value="1"/>
</dbReference>
<comment type="catalytic activity">
    <reaction evidence="1">
        <text>ATP + protein L-histidine = ADP + protein N-phospho-L-histidine.</text>
        <dbReference type="EC" id="2.7.13.3"/>
    </reaction>
</comment>
<gene>
    <name evidence="8" type="ORF">C7B81_06080</name>
</gene>
<dbReference type="InterPro" id="IPR005467">
    <property type="entry name" value="His_kinase_dom"/>
</dbReference>
<evidence type="ECO:0000256" key="2">
    <source>
        <dbReference type="ARBA" id="ARBA00012438"/>
    </source>
</evidence>
<dbReference type="GO" id="GO:0016301">
    <property type="term" value="F:kinase activity"/>
    <property type="evidence" value="ECO:0007669"/>
    <property type="project" value="UniProtKB-KW"/>
</dbReference>
<keyword evidence="4 8" id="KW-0808">Transferase</keyword>
<feature type="transmembrane region" description="Helical" evidence="6">
    <location>
        <begin position="12"/>
        <end position="40"/>
    </location>
</feature>
<dbReference type="EC" id="2.7.13.3" evidence="2"/>
<evidence type="ECO:0000256" key="5">
    <source>
        <dbReference type="ARBA" id="ARBA00023012"/>
    </source>
</evidence>
<dbReference type="Pfam" id="PF00512">
    <property type="entry name" value="HisKA"/>
    <property type="match status" value="1"/>
</dbReference>
<dbReference type="Proteomes" id="UP000238218">
    <property type="component" value="Unassembled WGS sequence"/>
</dbReference>
<accession>A0ABX5F981</accession>
<evidence type="ECO:0000313" key="9">
    <source>
        <dbReference type="Proteomes" id="UP000238218"/>
    </source>
</evidence>
<sequence>MSRVVRFPGALWALTGLILLLELATPPHIVFGYLYVIPLLIGAPHRDRRDALAFLALCCGLTLVNLVVPEPDPDWRAVLVDRLLVCLALTVTTFLCLHNRHLLRQQVDLEVRLAQADLRRDMIATLAHDLKTPVLGTIATARMMGLEAGPTAGGLLERGIGAILASQERSLRLIEDLLRLFRADQEGLWLQPETCDLGRLAAEAIEAVGPIARERSVALIQRQPSGSRPLTLPGDPGRLRRLLENLLLNAINHSLRGERVWLDLQRQQGQAVVTVSDRGRGFPDASLPHLFERFYQSDPEQRGSGLGLYLSRQIAEAHGGSIRASNLPAGGASIEVRLPLEASPG</sequence>
<organism evidence="8 9">
    <name type="scientific">Aphanothece cf. minutissima CCALA 015</name>
    <dbReference type="NCBI Taxonomy" id="2107695"/>
    <lineage>
        <taxon>Bacteria</taxon>
        <taxon>Bacillati</taxon>
        <taxon>Cyanobacteriota</taxon>
        <taxon>Cyanophyceae</taxon>
        <taxon>Oscillatoriophycideae</taxon>
        <taxon>Chroococcales</taxon>
        <taxon>Aphanothecaceae</taxon>
        <taxon>Aphanothece</taxon>
    </lineage>
</organism>
<evidence type="ECO:0000313" key="8">
    <source>
        <dbReference type="EMBL" id="PSB38265.1"/>
    </source>
</evidence>
<dbReference type="Gene3D" id="1.10.287.130">
    <property type="match status" value="1"/>
</dbReference>